<dbReference type="NCBIfam" id="TIGR03696">
    <property type="entry name" value="Rhs_assc_core"/>
    <property type="match status" value="1"/>
</dbReference>
<keyword evidence="7" id="KW-1185">Reference proteome</keyword>
<name>A0A2Z6GEA8_9PROT</name>
<keyword evidence="1" id="KW-0677">Repeat</keyword>
<feature type="region of interest" description="Disordered" evidence="2">
    <location>
        <begin position="276"/>
        <end position="354"/>
    </location>
</feature>
<dbReference type="PANTHER" id="PTHR32305:SF15">
    <property type="entry name" value="PROTEIN RHSA-RELATED"/>
    <property type="match status" value="1"/>
</dbReference>
<dbReference type="Pfam" id="PF15535">
    <property type="entry name" value="Ntox37"/>
    <property type="match status" value="1"/>
</dbReference>
<dbReference type="AlphaFoldDB" id="A0A2Z6GEA8"/>
<dbReference type="InterPro" id="IPR056823">
    <property type="entry name" value="TEN-like_YD-shell"/>
</dbReference>
<dbReference type="InterPro" id="IPR050708">
    <property type="entry name" value="T6SS_VgrG/RHS"/>
</dbReference>
<dbReference type="InterPro" id="IPR022385">
    <property type="entry name" value="Rhs_assc_core"/>
</dbReference>
<feature type="domain" description="Toxin 37-like C-terminal" evidence="4">
    <location>
        <begin position="280"/>
        <end position="351"/>
    </location>
</feature>
<dbReference type="KEGG" id="fam:OYT1_ch2438"/>
<dbReference type="PANTHER" id="PTHR32305">
    <property type="match status" value="1"/>
</dbReference>
<reference evidence="6 7" key="1">
    <citation type="submission" date="2018-06" db="EMBL/GenBank/DDBJ databases">
        <title>OYT1 Genome Sequencing.</title>
        <authorList>
            <person name="Kato S."/>
            <person name="Itoh T."/>
            <person name="Ohkuma M."/>
        </authorList>
    </citation>
    <scope>NUCLEOTIDE SEQUENCE [LARGE SCALE GENOMIC DNA]</scope>
    <source>
        <strain evidence="6 7">OYT1</strain>
    </source>
</reference>
<sequence>MMTHSNIGRTVRGYRLFRTVLSMGVLCIGLLGFNASAMAAVTAKMTSPVANATVAEPGRFVLTATATSTGGTIKNVAFYSGTTLLNTDTTSPYTFTWNNVAAGTYVLKAKATDSKNATATSTTVTVTVTKVVKAYYIDVDHLNTPRAVTNSTGAAVWTWDNVDPYGANVPNENPGGLGAFAFNLRFPGQYFDKETSTHYNYFRDYDPAVGRYVQSDVIGLGGGVNTYTYVGGKPLSYTDPLGLCPFCIIPALPLIPEVAIIGTTWWAMKPPKDAYDPNGAKAPGQPGDGDGFCEPKKGPKWGRSPNGRGNGWVDNDGNVWVPTGLGGEAHGGPHWDVQRPGGGYDNVYPGGKTR</sequence>
<evidence type="ECO:0000259" key="5">
    <source>
        <dbReference type="Pfam" id="PF25023"/>
    </source>
</evidence>
<evidence type="ECO:0000256" key="3">
    <source>
        <dbReference type="SAM" id="SignalP"/>
    </source>
</evidence>
<evidence type="ECO:0000256" key="1">
    <source>
        <dbReference type="ARBA" id="ARBA00022737"/>
    </source>
</evidence>
<feature type="chain" id="PRO_5017383127" evidence="3">
    <location>
        <begin position="40"/>
        <end position="354"/>
    </location>
</feature>
<organism evidence="6 7">
    <name type="scientific">Ferriphaselus amnicola</name>
    <dbReference type="NCBI Taxonomy" id="1188319"/>
    <lineage>
        <taxon>Bacteria</taxon>
        <taxon>Pseudomonadati</taxon>
        <taxon>Pseudomonadota</taxon>
        <taxon>Betaproteobacteria</taxon>
        <taxon>Nitrosomonadales</taxon>
        <taxon>Gallionellaceae</taxon>
        <taxon>Ferriphaselus</taxon>
    </lineage>
</organism>
<dbReference type="Pfam" id="PF17957">
    <property type="entry name" value="Big_7"/>
    <property type="match status" value="1"/>
</dbReference>
<evidence type="ECO:0000313" key="6">
    <source>
        <dbReference type="EMBL" id="BBE51951.1"/>
    </source>
</evidence>
<protein>
    <submittedName>
        <fullName evidence="6">Deoxyribonuclease RhsC</fullName>
    </submittedName>
</protein>
<evidence type="ECO:0000256" key="2">
    <source>
        <dbReference type="SAM" id="MobiDB-lite"/>
    </source>
</evidence>
<feature type="signal peptide" evidence="3">
    <location>
        <begin position="1"/>
        <end position="39"/>
    </location>
</feature>
<proteinExistence type="predicted"/>
<keyword evidence="3" id="KW-0732">Signal</keyword>
<dbReference type="STRING" id="1188319.OYT1_01427"/>
<dbReference type="EMBL" id="AP018738">
    <property type="protein sequence ID" value="BBE51951.1"/>
    <property type="molecule type" value="Genomic_DNA"/>
</dbReference>
<accession>A0A2Z6GEA8</accession>
<evidence type="ECO:0000313" key="7">
    <source>
        <dbReference type="Proteomes" id="UP000033070"/>
    </source>
</evidence>
<dbReference type="InterPro" id="IPR029108">
    <property type="entry name" value="Ntox37-like_C"/>
</dbReference>
<feature type="domain" description="Teneurin-like YD-shell" evidence="5">
    <location>
        <begin position="131"/>
        <end position="217"/>
    </location>
</feature>
<dbReference type="Gene3D" id="2.180.10.10">
    <property type="entry name" value="RHS repeat-associated core"/>
    <property type="match status" value="1"/>
</dbReference>
<dbReference type="Proteomes" id="UP000033070">
    <property type="component" value="Chromosome"/>
</dbReference>
<dbReference type="Pfam" id="PF25023">
    <property type="entry name" value="TEN_YD-shell"/>
    <property type="match status" value="1"/>
</dbReference>
<gene>
    <name evidence="6" type="ORF">OYT1_ch2438</name>
</gene>
<evidence type="ECO:0000259" key="4">
    <source>
        <dbReference type="Pfam" id="PF15535"/>
    </source>
</evidence>